<proteinExistence type="inferred from homology"/>
<dbReference type="GO" id="GO:0009037">
    <property type="term" value="F:tyrosine-based site-specific recombinase activity"/>
    <property type="evidence" value="ECO:0007669"/>
    <property type="project" value="UniProtKB-UniRule"/>
</dbReference>
<feature type="active site" description="O-(3'-phospho-DNA)-tyrosine intermediate" evidence="11">
    <location>
        <position position="277"/>
    </location>
</feature>
<evidence type="ECO:0000259" key="13">
    <source>
        <dbReference type="PROSITE" id="PS51900"/>
    </source>
</evidence>
<keyword evidence="10 11" id="KW-0131">Cell cycle</keyword>
<keyword evidence="6 11" id="KW-0159">Chromosome partition</keyword>
<evidence type="ECO:0000256" key="4">
    <source>
        <dbReference type="ARBA" id="ARBA00022490"/>
    </source>
</evidence>
<evidence type="ECO:0000256" key="5">
    <source>
        <dbReference type="ARBA" id="ARBA00022618"/>
    </source>
</evidence>
<dbReference type="HOGENOM" id="CLU_027562_9_0_6"/>
<keyword evidence="8 11" id="KW-0238">DNA-binding</keyword>
<dbReference type="KEGG" id="nhl:Nhal_3841"/>
<comment type="subcellular location">
    <subcellularLocation>
        <location evidence="1 11">Cytoplasm</location>
    </subcellularLocation>
</comment>
<dbReference type="InterPro" id="IPR002104">
    <property type="entry name" value="Integrase_catalytic"/>
</dbReference>
<keyword evidence="7 11" id="KW-0229">DNA integration</keyword>
<protein>
    <recommendedName>
        <fullName evidence="3 11">Tyrosine recombinase XerC</fullName>
    </recommendedName>
</protein>
<dbReference type="Proteomes" id="UP000001844">
    <property type="component" value="Chromosome"/>
</dbReference>
<dbReference type="GO" id="GO:0003677">
    <property type="term" value="F:DNA binding"/>
    <property type="evidence" value="ECO:0007669"/>
    <property type="project" value="UniProtKB-UniRule"/>
</dbReference>
<dbReference type="PANTHER" id="PTHR30349:SF81">
    <property type="entry name" value="TYROSINE RECOMBINASE XERC"/>
    <property type="match status" value="1"/>
</dbReference>
<dbReference type="NCBIfam" id="TIGR02224">
    <property type="entry name" value="recomb_XerC"/>
    <property type="match status" value="1"/>
</dbReference>
<keyword evidence="15" id="KW-1185">Reference proteome</keyword>
<dbReference type="RefSeq" id="WP_013034702.1">
    <property type="nucleotide sequence ID" value="NC_013960.1"/>
</dbReference>
<dbReference type="eggNOG" id="COG4973">
    <property type="taxonomic scope" value="Bacteria"/>
</dbReference>
<reference evidence="15" key="1">
    <citation type="submission" date="2010-04" db="EMBL/GenBank/DDBJ databases">
        <title>Complete genome sequence of Nitrosococcus halophilus Nc4, a salt-adapted, aerobic obligate ammonia-oxidizing sulfur purple bacterium.</title>
        <authorList>
            <consortium name="US DOE Joint Genome Institute"/>
            <person name="Campbell M.A."/>
            <person name="Malfatti S.A."/>
            <person name="Chain P.S.G."/>
            <person name="Heidelberg J.F."/>
            <person name="Ward B.B."/>
            <person name="Klotz M.G."/>
        </authorList>
    </citation>
    <scope>NUCLEOTIDE SEQUENCE [LARGE SCALE GENOMIC DNA]</scope>
    <source>
        <strain evidence="15">Nc4</strain>
    </source>
</reference>
<dbReference type="GO" id="GO:0007059">
    <property type="term" value="P:chromosome segregation"/>
    <property type="evidence" value="ECO:0007669"/>
    <property type="project" value="UniProtKB-UniRule"/>
</dbReference>
<dbReference type="HAMAP" id="MF_01808">
    <property type="entry name" value="Recomb_XerC_XerD"/>
    <property type="match status" value="1"/>
</dbReference>
<dbReference type="SUPFAM" id="SSF56349">
    <property type="entry name" value="DNA breaking-rejoining enzymes"/>
    <property type="match status" value="1"/>
</dbReference>
<dbReference type="InterPro" id="IPR044068">
    <property type="entry name" value="CB"/>
</dbReference>
<dbReference type="InterPro" id="IPR004107">
    <property type="entry name" value="Integrase_SAM-like_N"/>
</dbReference>
<accession>D5C3E6</accession>
<evidence type="ECO:0000256" key="10">
    <source>
        <dbReference type="ARBA" id="ARBA00023306"/>
    </source>
</evidence>
<dbReference type="InterPro" id="IPR050090">
    <property type="entry name" value="Tyrosine_recombinase_XerCD"/>
</dbReference>
<evidence type="ECO:0000256" key="9">
    <source>
        <dbReference type="ARBA" id="ARBA00023172"/>
    </source>
</evidence>
<dbReference type="InterPro" id="IPR011931">
    <property type="entry name" value="Recomb_XerC"/>
</dbReference>
<organism evidence="14 15">
    <name type="scientific">Nitrosococcus halophilus (strain Nc4)</name>
    <dbReference type="NCBI Taxonomy" id="472759"/>
    <lineage>
        <taxon>Bacteria</taxon>
        <taxon>Pseudomonadati</taxon>
        <taxon>Pseudomonadota</taxon>
        <taxon>Gammaproteobacteria</taxon>
        <taxon>Chromatiales</taxon>
        <taxon>Chromatiaceae</taxon>
        <taxon>Nitrosococcus</taxon>
    </lineage>
</organism>
<dbReference type="InterPro" id="IPR010998">
    <property type="entry name" value="Integrase_recombinase_N"/>
</dbReference>
<dbReference type="Pfam" id="PF02899">
    <property type="entry name" value="Phage_int_SAM_1"/>
    <property type="match status" value="1"/>
</dbReference>
<dbReference type="InterPro" id="IPR023009">
    <property type="entry name" value="Tyrosine_recombinase_XerC/XerD"/>
</dbReference>
<evidence type="ECO:0000256" key="2">
    <source>
        <dbReference type="ARBA" id="ARBA00006657"/>
    </source>
</evidence>
<dbReference type="InterPro" id="IPR011010">
    <property type="entry name" value="DNA_brk_join_enz"/>
</dbReference>
<feature type="active site" evidence="11">
    <location>
        <position position="245"/>
    </location>
</feature>
<dbReference type="CDD" id="cd00798">
    <property type="entry name" value="INT_XerDC_C"/>
    <property type="match status" value="1"/>
</dbReference>
<dbReference type="PROSITE" id="PS51900">
    <property type="entry name" value="CB"/>
    <property type="match status" value="1"/>
</dbReference>
<feature type="domain" description="Core-binding (CB)" evidence="13">
    <location>
        <begin position="3"/>
        <end position="89"/>
    </location>
</feature>
<keyword evidence="4 11" id="KW-0963">Cytoplasm</keyword>
<dbReference type="InterPro" id="IPR013762">
    <property type="entry name" value="Integrase-like_cat_sf"/>
</dbReference>
<gene>
    <name evidence="11" type="primary">xerC</name>
    <name evidence="14" type="ordered locus">Nhal_3841</name>
</gene>
<comment type="subunit">
    <text evidence="11">Forms a cyclic heterotetrameric complex composed of two molecules of XerC and two molecules of XerD.</text>
</comment>
<dbReference type="GO" id="GO:0005737">
    <property type="term" value="C:cytoplasm"/>
    <property type="evidence" value="ECO:0007669"/>
    <property type="project" value="UniProtKB-SubCell"/>
</dbReference>
<dbReference type="Gene3D" id="1.10.150.130">
    <property type="match status" value="1"/>
</dbReference>
<evidence type="ECO:0000256" key="1">
    <source>
        <dbReference type="ARBA" id="ARBA00004496"/>
    </source>
</evidence>
<evidence type="ECO:0000256" key="11">
    <source>
        <dbReference type="HAMAP-Rule" id="MF_01808"/>
    </source>
</evidence>
<evidence type="ECO:0000259" key="12">
    <source>
        <dbReference type="PROSITE" id="PS51898"/>
    </source>
</evidence>
<comment type="function">
    <text evidence="11">Site-specific tyrosine recombinase, which acts by catalyzing the cutting and rejoining of the recombining DNA molecules. The XerC-XerD complex is essential to convert dimers of the bacterial chromosome into monomers to permit their segregation at cell division. It also contributes to the segregational stability of plasmids.</text>
</comment>
<dbReference type="EMBL" id="CP001798">
    <property type="protein sequence ID" value="ADE16853.1"/>
    <property type="molecule type" value="Genomic_DNA"/>
</dbReference>
<dbReference type="PROSITE" id="PS51898">
    <property type="entry name" value="TYR_RECOMBINASE"/>
    <property type="match status" value="1"/>
</dbReference>
<evidence type="ECO:0000256" key="7">
    <source>
        <dbReference type="ARBA" id="ARBA00022908"/>
    </source>
</evidence>
<feature type="active site" evidence="11">
    <location>
        <position position="242"/>
    </location>
</feature>
<evidence type="ECO:0000313" key="15">
    <source>
        <dbReference type="Proteomes" id="UP000001844"/>
    </source>
</evidence>
<dbReference type="GO" id="GO:0006313">
    <property type="term" value="P:DNA transposition"/>
    <property type="evidence" value="ECO:0007669"/>
    <property type="project" value="UniProtKB-UniRule"/>
</dbReference>
<keyword evidence="5 11" id="KW-0132">Cell division</keyword>
<sequence length="300" mass="33928">MEEEQQAWIQRFLTHLQYERGLSGQTIVSYRRDLAKVATFCDRHGIQGWGELDAQKVRALVAAHHQKGLSGRSIQRLLSALRSFSTYLQREGVVENHPAQGVSAPKGKRQLPHALDVDQVAQLLKGEPSDQLLLRDQAMLELFYSSGLRLAELVGLNLRELDLEAALVRVVGKGAKTREVPLGRQAKAALLAWLPVREAWTPRNQDAVFVSRQGRRLSPRGVQKRLRIWGLRQGLDVAIHPHRLRHAFASHLLESSGDLRAVQELLGHADISTTQIYTHLDFQHLAKVYDQTHPRARKKH</sequence>
<evidence type="ECO:0000256" key="8">
    <source>
        <dbReference type="ARBA" id="ARBA00023125"/>
    </source>
</evidence>
<feature type="domain" description="Tyr recombinase" evidence="12">
    <location>
        <begin position="110"/>
        <end position="290"/>
    </location>
</feature>
<dbReference type="Pfam" id="PF00589">
    <property type="entry name" value="Phage_integrase"/>
    <property type="match status" value="1"/>
</dbReference>
<dbReference type="Gene3D" id="1.10.443.10">
    <property type="entry name" value="Intergrase catalytic core"/>
    <property type="match status" value="1"/>
</dbReference>
<feature type="active site" evidence="11">
    <location>
        <position position="173"/>
    </location>
</feature>
<dbReference type="GO" id="GO:0051301">
    <property type="term" value="P:cell division"/>
    <property type="evidence" value="ECO:0007669"/>
    <property type="project" value="UniProtKB-UniRule"/>
</dbReference>
<evidence type="ECO:0000256" key="3">
    <source>
        <dbReference type="ARBA" id="ARBA00015804"/>
    </source>
</evidence>
<keyword evidence="9 11" id="KW-0233">DNA recombination</keyword>
<dbReference type="STRING" id="472759.Nhal_3841"/>
<dbReference type="NCBIfam" id="NF001399">
    <property type="entry name" value="PRK00283.1"/>
    <property type="match status" value="1"/>
</dbReference>
<dbReference type="AlphaFoldDB" id="D5C3E6"/>
<feature type="active site" evidence="11">
    <location>
        <position position="268"/>
    </location>
</feature>
<dbReference type="PANTHER" id="PTHR30349">
    <property type="entry name" value="PHAGE INTEGRASE-RELATED"/>
    <property type="match status" value="1"/>
</dbReference>
<comment type="similarity">
    <text evidence="2 11">Belongs to the 'phage' integrase family. XerC subfamily.</text>
</comment>
<dbReference type="OrthoDB" id="9801717at2"/>
<name>D5C3E6_NITHN</name>
<feature type="active site" evidence="11">
    <location>
        <position position="149"/>
    </location>
</feature>
<evidence type="ECO:0000313" key="14">
    <source>
        <dbReference type="EMBL" id="ADE16853.1"/>
    </source>
</evidence>
<evidence type="ECO:0000256" key="6">
    <source>
        <dbReference type="ARBA" id="ARBA00022829"/>
    </source>
</evidence>